<feature type="domain" description="UreE urease accessory N-terminal" evidence="7">
    <location>
        <begin position="3"/>
        <end position="68"/>
    </location>
</feature>
<keyword evidence="4 5" id="KW-0143">Chaperone</keyword>
<dbReference type="InterPro" id="IPR004029">
    <property type="entry name" value="UreE_N"/>
</dbReference>
<dbReference type="SUPFAM" id="SSF69737">
    <property type="entry name" value="Urease metallochaperone UreE, C-terminal domain"/>
    <property type="match status" value="1"/>
</dbReference>
<proteinExistence type="inferred from homology"/>
<dbReference type="PIRSF" id="PIRSF036402">
    <property type="entry name" value="Ureas_acces_UreE"/>
    <property type="match status" value="1"/>
</dbReference>
<organism evidence="8 9">
    <name type="scientific">Microvirga lupini</name>
    <dbReference type="NCBI Taxonomy" id="420324"/>
    <lineage>
        <taxon>Bacteria</taxon>
        <taxon>Pseudomonadati</taxon>
        <taxon>Pseudomonadota</taxon>
        <taxon>Alphaproteobacteria</taxon>
        <taxon>Hyphomicrobiales</taxon>
        <taxon>Methylobacteriaceae</taxon>
        <taxon>Microvirga</taxon>
    </lineage>
</organism>
<dbReference type="AlphaFoldDB" id="A0A7W4YWP6"/>
<dbReference type="EMBL" id="JACHWB010000001">
    <property type="protein sequence ID" value="MBB3018173.1"/>
    <property type="molecule type" value="Genomic_DNA"/>
</dbReference>
<feature type="compositionally biased region" description="Basic and acidic residues" evidence="6">
    <location>
        <begin position="148"/>
        <end position="161"/>
    </location>
</feature>
<evidence type="ECO:0000256" key="5">
    <source>
        <dbReference type="HAMAP-Rule" id="MF_00822"/>
    </source>
</evidence>
<dbReference type="GO" id="GO:0006457">
    <property type="term" value="P:protein folding"/>
    <property type="evidence" value="ECO:0007669"/>
    <property type="project" value="InterPro"/>
</dbReference>
<keyword evidence="2 5" id="KW-0963">Cytoplasm</keyword>
<comment type="similarity">
    <text evidence="5">Belongs to the UreE family.</text>
</comment>
<dbReference type="RefSeq" id="WP_183448045.1">
    <property type="nucleotide sequence ID" value="NZ_JACHWB010000001.1"/>
</dbReference>
<dbReference type="HAMAP" id="MF_00822">
    <property type="entry name" value="UreE"/>
    <property type="match status" value="1"/>
</dbReference>
<dbReference type="GO" id="GO:0016151">
    <property type="term" value="F:nickel cation binding"/>
    <property type="evidence" value="ECO:0007669"/>
    <property type="project" value="UniProtKB-UniRule"/>
</dbReference>
<dbReference type="Pfam" id="PF02814">
    <property type="entry name" value="UreE_N"/>
    <property type="match status" value="1"/>
</dbReference>
<dbReference type="GO" id="GO:0051082">
    <property type="term" value="F:unfolded protein binding"/>
    <property type="evidence" value="ECO:0007669"/>
    <property type="project" value="UniProtKB-UniRule"/>
</dbReference>
<dbReference type="GO" id="GO:0005737">
    <property type="term" value="C:cytoplasm"/>
    <property type="evidence" value="ECO:0007669"/>
    <property type="project" value="UniProtKB-SubCell"/>
</dbReference>
<evidence type="ECO:0000256" key="4">
    <source>
        <dbReference type="ARBA" id="ARBA00023186"/>
    </source>
</evidence>
<comment type="caution">
    <text evidence="8">The sequence shown here is derived from an EMBL/GenBank/DDBJ whole genome shotgun (WGS) entry which is preliminary data.</text>
</comment>
<evidence type="ECO:0000256" key="3">
    <source>
        <dbReference type="ARBA" id="ARBA00022596"/>
    </source>
</evidence>
<comment type="subcellular location">
    <subcellularLocation>
        <location evidence="1 5">Cytoplasm</location>
    </subcellularLocation>
</comment>
<evidence type="ECO:0000256" key="1">
    <source>
        <dbReference type="ARBA" id="ARBA00004496"/>
    </source>
</evidence>
<protein>
    <recommendedName>
        <fullName evidence="5">Urease accessory protein UreE</fullName>
    </recommendedName>
</protein>
<reference evidence="8 9" key="1">
    <citation type="submission" date="2020-08" db="EMBL/GenBank/DDBJ databases">
        <title>The Agave Microbiome: Exploring the role of microbial communities in plant adaptations to desert environments.</title>
        <authorList>
            <person name="Partida-Martinez L.P."/>
        </authorList>
    </citation>
    <scope>NUCLEOTIDE SEQUENCE [LARGE SCALE GENOMIC DNA]</scope>
    <source>
        <strain evidence="8 9">AT3.9</strain>
    </source>
</reference>
<dbReference type="Proteomes" id="UP000532010">
    <property type="component" value="Unassembled WGS sequence"/>
</dbReference>
<dbReference type="Gene3D" id="2.60.260.20">
    <property type="entry name" value="Urease metallochaperone UreE, N-terminal domain"/>
    <property type="match status" value="1"/>
</dbReference>
<dbReference type="InterPro" id="IPR007864">
    <property type="entry name" value="UreE_C_dom"/>
</dbReference>
<comment type="function">
    <text evidence="5">Involved in urease metallocenter assembly. Binds nickel. Probably functions as a nickel donor during metallocenter assembly.</text>
</comment>
<keyword evidence="3 5" id="KW-0533">Nickel</keyword>
<evidence type="ECO:0000313" key="8">
    <source>
        <dbReference type="EMBL" id="MBB3018173.1"/>
    </source>
</evidence>
<accession>A0A7W4YWP6</accession>
<dbReference type="Gene3D" id="3.30.70.790">
    <property type="entry name" value="UreE, C-terminal domain"/>
    <property type="match status" value="1"/>
</dbReference>
<dbReference type="SUPFAM" id="SSF69287">
    <property type="entry name" value="Urease metallochaperone UreE, N-terminal domain"/>
    <property type="match status" value="1"/>
</dbReference>
<sequence>MIRATSIIRRDAVDSDRVVDIITLDHGDRHRRRIMMNADGGTAFLLDLDRADVLEDGDAIRLDSGWLVAVKAAPEKLIKVSTENPLDLLTLAWHIGNRHVPAEITLEAIYIGYDHVLLDMLQGLGAKTKFVDRPFRPVRGAYHHHEHGGHSGDQHHGHGHG</sequence>
<dbReference type="GO" id="GO:0019627">
    <property type="term" value="P:urea metabolic process"/>
    <property type="evidence" value="ECO:0007669"/>
    <property type="project" value="InterPro"/>
</dbReference>
<evidence type="ECO:0000259" key="7">
    <source>
        <dbReference type="SMART" id="SM00988"/>
    </source>
</evidence>
<dbReference type="InterPro" id="IPR036118">
    <property type="entry name" value="UreE_N_sf"/>
</dbReference>
<gene>
    <name evidence="5" type="primary">ureE</name>
    <name evidence="8" type="ORF">FHR70_001213</name>
</gene>
<evidence type="ECO:0000256" key="6">
    <source>
        <dbReference type="SAM" id="MobiDB-lite"/>
    </source>
</evidence>
<evidence type="ECO:0000256" key="2">
    <source>
        <dbReference type="ARBA" id="ARBA00022490"/>
    </source>
</evidence>
<dbReference type="CDD" id="cd00571">
    <property type="entry name" value="UreE"/>
    <property type="match status" value="1"/>
</dbReference>
<keyword evidence="9" id="KW-1185">Reference proteome</keyword>
<feature type="region of interest" description="Disordered" evidence="6">
    <location>
        <begin position="141"/>
        <end position="161"/>
    </location>
</feature>
<dbReference type="InterPro" id="IPR012406">
    <property type="entry name" value="UreE"/>
</dbReference>
<name>A0A7W4YWP6_9HYPH</name>
<dbReference type="Pfam" id="PF05194">
    <property type="entry name" value="UreE_C"/>
    <property type="match status" value="1"/>
</dbReference>
<evidence type="ECO:0000313" key="9">
    <source>
        <dbReference type="Proteomes" id="UP000532010"/>
    </source>
</evidence>
<dbReference type="GO" id="GO:0065003">
    <property type="term" value="P:protein-containing complex assembly"/>
    <property type="evidence" value="ECO:0007669"/>
    <property type="project" value="InterPro"/>
</dbReference>
<dbReference type="SMART" id="SM00988">
    <property type="entry name" value="UreE_N"/>
    <property type="match status" value="1"/>
</dbReference>